<dbReference type="InterPro" id="IPR024862">
    <property type="entry name" value="TRPV"/>
</dbReference>
<keyword evidence="12" id="KW-1015">Disulfide bond</keyword>
<evidence type="ECO:0000256" key="6">
    <source>
        <dbReference type="ARBA" id="ARBA00022692"/>
    </source>
</evidence>
<dbReference type="PROSITE" id="PS50088">
    <property type="entry name" value="ANK_REPEAT"/>
    <property type="match status" value="2"/>
</dbReference>
<dbReference type="InterPro" id="IPR036770">
    <property type="entry name" value="Ankyrin_rpt-contain_sf"/>
</dbReference>
<evidence type="ECO:0000256" key="4">
    <source>
        <dbReference type="ARBA" id="ARBA00022568"/>
    </source>
</evidence>
<sequence length="1871" mass="209135">MQAKFTGSTVWETRTDEQLLNEYKEDYFNKVVPHEACWDLNKRGGVGETPFQILYLVDSPAHHAVGEILLRLYPKLSLDVYEGEEYFGESALHIAIVFGCLDAVKLLIEKGAKIDQRSTGRFFLPEDQKKGHTKTTNYEGYAYYGEYPIHFAAATGNQEIYDYLIDHGANPNAQDTFGNTALHMVVICNQVEMYKYIVRHHKLPAKTDIKNNVNLTPLTLASKLGRHTIFKEMLELGSLELWRYSNITCSLYPLLALDSIGPTGDTNWNSALMIIINGENDDHLEMLEGGVMRQLLDEKWKAFARRRFFVRLFLALIQLILISVAVYLRPKTNLLAVNSYTDVIRFVCEILTCIGCSITLVADIFEIITQGVFSFLKNCKNAPAQTLFMISCTLFLACVPFRFLEMKQVEDVLMIIAVPCAWLFLLFFARTFKLTGPFVTMIYKMLLGDLLRFGIIYVIFLTGFTQAFYFLFRGNTSTQSQGFDDIGDTVLTLFQMTLGEFKYQDFNYTKYSALTKIVFAIFMMLVPILLLNMLIAMMGNTYQMVIAKSEKEWRKQWAKIVVVLERGFSRNQLLEFQKMYAIKMMGPPKENLAEITEQVEEQRGLMVIKTSSKTKARQRKGAISNWKLFGKEIIKQLKKHKNKGRKEPFKLGRIKRKRKPSFNESDYSSDEDEKAKMFSKTLQQLAWERDIDLTKGKTFVTDPNLIEKLSPYIKKEDLSKPPAAPNHHSPANSNNNNSPTPNHVPNGVKHRGPGERTVKKPAGTPKAATTKQFSYNRVSPLTLTKQPSPAEESGSDWEGSKPSRSVLKGMSVTDISLHGIDSAKSSYRKMFLEESRQTKDIQKLPTEEVPNVAFKQGYASSKSGSVKSDKSKSESEYKPSFYSKSEDGYTSQGSVESSRASRVSKSSSRTSRHSQRSTTTTTDETSTSTATKSSKGGADCSLQEVDSETEDTSHISKISSSRQETEHETSESSAKPPRPSHTPEEEGSPKKHKHKRKKSKKSRHGSQASSSTSLVNSMENEDHESELFGKEIIKQLKKHKNKGRKEPFKLGRIKRKRKPSFNESDYSSDEDEKAKMFSKTLQQLAWERDIDLTKGKTFVTDPNLIEKLSPYIKKEDLSKPPAAPNHHSPANSNNNNSPTPNHVPNGVKHRGPGERTVKKPAGTPKAATTKQFSYNRVSPLTLTKQPSPAEESGSDWEGSKPSRSVLKGMSVTDISLHGIDSAKSSYRKMFLEESRQTKDIQKLPTEEVPNVAFKQGYASSKSGSVKSDKSKSESEYKPSFYSKSEDGYTSQGSVESSRASRVSKSSSRTSRHSQRSTTTTTDETSTSTATKSSKGGADCSLQEVDSETEDTSHISKISSSRQETEHETSESSAKPPRPSHTPEEEGSPKKHKHKRKKSKKSRHGSQASSSTSLVNSMENEDHENVTCNLEAYENTRVIINNTECNGNTTYECEHGYYLVQGNLQRTCLTGRTWSGIPPVCEQITCNLEVYENTKVIINNTIYNGITTYECEHDYYLVQGNLQRTCLTGRTWSGIPPVCERCMCPCSMQNQRFYNSSEELYQRIQELRKILKVEKNSTNAYLRKKISVPDSRPSSVGIGNICGYGVIIVLISDPLTVYKGSVITDINNAITATGLGPEDYYGDGDLLLFLSGFLLVVFVAGLLVLVVALAGCCGGCCRNSAITKLYAAILITFLIVEFILVIVIYGFSDSMMMGSIKKTLTSVVVSEYQGLVGNNTETFGWNFIMTKYQCCGVYGYSDFTATEVWKSSLVAGGTTYNLKIPIVCCDELPSSTDLNCTGTKTGTNANKGCFEELWKVSAGNLPIAVLALGLGLFLQVLLIVAACDLSAKDKKGKVEPVVEVDQTMKRGLPYKH</sequence>
<evidence type="ECO:0000256" key="16">
    <source>
        <dbReference type="SAM" id="MobiDB-lite"/>
    </source>
</evidence>
<keyword evidence="11 17" id="KW-0472">Membrane</keyword>
<keyword evidence="19" id="KW-0675">Receptor</keyword>
<keyword evidence="6 17" id="KW-0812">Transmembrane</keyword>
<feature type="transmembrane region" description="Helical" evidence="17">
    <location>
        <begin position="1645"/>
        <end position="1672"/>
    </location>
</feature>
<dbReference type="FunFam" id="1.10.287.70:FF:000132">
    <property type="entry name" value="OSMotic avoidance abnormal family member"/>
    <property type="match status" value="1"/>
</dbReference>
<dbReference type="GO" id="GO:0098703">
    <property type="term" value="P:calcium ion import across plasma membrane"/>
    <property type="evidence" value="ECO:0007669"/>
    <property type="project" value="TreeGrafter"/>
</dbReference>
<dbReference type="PROSITE" id="PS50297">
    <property type="entry name" value="ANK_REP_REGION"/>
    <property type="match status" value="2"/>
</dbReference>
<feature type="compositionally biased region" description="Basic and acidic residues" evidence="16">
    <location>
        <begin position="867"/>
        <end position="877"/>
    </location>
</feature>
<dbReference type="Gene3D" id="1.10.1450.10">
    <property type="entry name" value="Tetraspanin"/>
    <property type="match status" value="1"/>
</dbReference>
<dbReference type="SUPFAM" id="SSF48652">
    <property type="entry name" value="Tetraspanin"/>
    <property type="match status" value="1"/>
</dbReference>
<feature type="compositionally biased region" description="Low complexity" evidence="16">
    <location>
        <begin position="1315"/>
        <end position="1333"/>
    </location>
</feature>
<dbReference type="InterPro" id="IPR018499">
    <property type="entry name" value="Tetraspanin/Peripherin"/>
</dbReference>
<dbReference type="InterPro" id="IPR000436">
    <property type="entry name" value="Sushi_SCR_CCP_dom"/>
</dbReference>
<evidence type="ECO:0000256" key="1">
    <source>
        <dbReference type="ARBA" id="ARBA00004651"/>
    </source>
</evidence>
<dbReference type="HOGENOM" id="CLU_236423_0_0_1"/>
<feature type="compositionally biased region" description="Basic residues" evidence="16">
    <location>
        <begin position="990"/>
        <end position="1004"/>
    </location>
</feature>
<reference evidence="19" key="1">
    <citation type="journal article" date="2012" name="Nature">
        <title>The oyster genome reveals stress adaptation and complexity of shell formation.</title>
        <authorList>
            <person name="Zhang G."/>
            <person name="Fang X."/>
            <person name="Guo X."/>
            <person name="Li L."/>
            <person name="Luo R."/>
            <person name="Xu F."/>
            <person name="Yang P."/>
            <person name="Zhang L."/>
            <person name="Wang X."/>
            <person name="Qi H."/>
            <person name="Xiong Z."/>
            <person name="Que H."/>
            <person name="Xie Y."/>
            <person name="Holland P.W."/>
            <person name="Paps J."/>
            <person name="Zhu Y."/>
            <person name="Wu F."/>
            <person name="Chen Y."/>
            <person name="Wang J."/>
            <person name="Peng C."/>
            <person name="Meng J."/>
            <person name="Yang L."/>
            <person name="Liu J."/>
            <person name="Wen B."/>
            <person name="Zhang N."/>
            <person name="Huang Z."/>
            <person name="Zhu Q."/>
            <person name="Feng Y."/>
            <person name="Mount A."/>
            <person name="Hedgecock D."/>
            <person name="Xu Z."/>
            <person name="Liu Y."/>
            <person name="Domazet-Loso T."/>
            <person name="Du Y."/>
            <person name="Sun X."/>
            <person name="Zhang S."/>
            <person name="Liu B."/>
            <person name="Cheng P."/>
            <person name="Jiang X."/>
            <person name="Li J."/>
            <person name="Fan D."/>
            <person name="Wang W."/>
            <person name="Fu W."/>
            <person name="Wang T."/>
            <person name="Wang B."/>
            <person name="Zhang J."/>
            <person name="Peng Z."/>
            <person name="Li Y."/>
            <person name="Li N."/>
            <person name="Wang J."/>
            <person name="Chen M."/>
            <person name="He Y."/>
            <person name="Tan F."/>
            <person name="Song X."/>
            <person name="Zheng Q."/>
            <person name="Huang R."/>
            <person name="Yang H."/>
            <person name="Du X."/>
            <person name="Chen L."/>
            <person name="Yang M."/>
            <person name="Gaffney P.M."/>
            <person name="Wang S."/>
            <person name="Luo L."/>
            <person name="She Z."/>
            <person name="Ming Y."/>
            <person name="Huang W."/>
            <person name="Zhang S."/>
            <person name="Huang B."/>
            <person name="Zhang Y."/>
            <person name="Qu T."/>
            <person name="Ni P."/>
            <person name="Miao G."/>
            <person name="Wang J."/>
            <person name="Wang Q."/>
            <person name="Steinberg C.E."/>
            <person name="Wang H."/>
            <person name="Li N."/>
            <person name="Qian L."/>
            <person name="Zhang G."/>
            <person name="Li Y."/>
            <person name="Yang H."/>
            <person name="Liu X."/>
            <person name="Wang J."/>
            <person name="Yin Y."/>
            <person name="Wang J."/>
        </authorList>
    </citation>
    <scope>NUCLEOTIDE SEQUENCE [LARGE SCALE GENOMIC DNA]</scope>
    <source>
        <strain evidence="19">05x7-T-G4-1.051#20</strain>
    </source>
</reference>
<dbReference type="Gene3D" id="1.25.40.20">
    <property type="entry name" value="Ankyrin repeat-containing domain"/>
    <property type="match status" value="1"/>
</dbReference>
<feature type="domain" description="Sushi" evidence="18">
    <location>
        <begin position="1425"/>
        <end position="1482"/>
    </location>
</feature>
<evidence type="ECO:0000256" key="14">
    <source>
        <dbReference type="PROSITE-ProRule" id="PRU00023"/>
    </source>
</evidence>
<feature type="transmembrane region" description="Helical" evidence="17">
    <location>
        <begin position="386"/>
        <end position="406"/>
    </location>
</feature>
<dbReference type="InterPro" id="IPR005821">
    <property type="entry name" value="Ion_trans_dom"/>
</dbReference>
<feature type="compositionally biased region" description="Basic residues" evidence="16">
    <location>
        <begin position="1389"/>
        <end position="1403"/>
    </location>
</feature>
<dbReference type="InParanoid" id="K1PZJ8"/>
<keyword evidence="14" id="KW-0040">ANK repeat</keyword>
<feature type="compositionally biased region" description="Low complexity" evidence="16">
    <location>
        <begin position="1124"/>
        <end position="1145"/>
    </location>
</feature>
<dbReference type="Pfam" id="PF00335">
    <property type="entry name" value="Tetraspanin"/>
    <property type="match status" value="1"/>
</dbReference>
<accession>K1PZJ8</accession>
<feature type="compositionally biased region" description="Low complexity" evidence="16">
    <location>
        <begin position="916"/>
        <end position="934"/>
    </location>
</feature>
<keyword evidence="10" id="KW-0406">Ion transport</keyword>
<evidence type="ECO:0000256" key="2">
    <source>
        <dbReference type="ARBA" id="ARBA00022448"/>
    </source>
</evidence>
<dbReference type="PANTHER" id="PTHR10582:SF2">
    <property type="entry name" value="INACTIVE"/>
    <property type="match status" value="1"/>
</dbReference>
<dbReference type="Gene3D" id="1.10.287.70">
    <property type="match status" value="1"/>
</dbReference>
<keyword evidence="15" id="KW-0768">Sushi</keyword>
<feature type="compositionally biased region" description="Basic and acidic residues" evidence="16">
    <location>
        <begin position="1234"/>
        <end position="1245"/>
    </location>
</feature>
<comment type="caution">
    <text evidence="15">Lacks conserved residue(s) required for the propagation of feature annotation.</text>
</comment>
<dbReference type="InterPro" id="IPR035976">
    <property type="entry name" value="Sushi/SCR/CCP_sf"/>
</dbReference>
<proteinExistence type="predicted"/>
<feature type="compositionally biased region" description="Polar residues" evidence="16">
    <location>
        <begin position="1404"/>
        <end position="1417"/>
    </location>
</feature>
<feature type="compositionally biased region" description="Polar residues" evidence="16">
    <location>
        <begin position="1166"/>
        <end position="1186"/>
    </location>
</feature>
<dbReference type="InterPro" id="IPR008952">
    <property type="entry name" value="Tetraspanin_EC2_sf"/>
</dbReference>
<feature type="transmembrane region" description="Helical" evidence="17">
    <location>
        <begin position="450"/>
        <end position="472"/>
    </location>
</feature>
<keyword evidence="7" id="KW-0677">Repeat</keyword>
<feature type="region of interest" description="Disordered" evidence="16">
    <location>
        <begin position="1234"/>
        <end position="1421"/>
    </location>
</feature>
<evidence type="ECO:0000256" key="15">
    <source>
        <dbReference type="PROSITE-ProRule" id="PRU00302"/>
    </source>
</evidence>
<evidence type="ECO:0000256" key="3">
    <source>
        <dbReference type="ARBA" id="ARBA00022475"/>
    </source>
</evidence>
<dbReference type="PROSITE" id="PS50923">
    <property type="entry name" value="SUSHI"/>
    <property type="match status" value="2"/>
</dbReference>
<evidence type="ECO:0000256" key="9">
    <source>
        <dbReference type="ARBA" id="ARBA00022989"/>
    </source>
</evidence>
<dbReference type="Pfam" id="PF12796">
    <property type="entry name" value="Ank_2"/>
    <property type="match status" value="1"/>
</dbReference>
<dbReference type="SUPFAM" id="SSF48403">
    <property type="entry name" value="Ankyrin repeat"/>
    <property type="match status" value="1"/>
</dbReference>
<keyword evidence="2" id="KW-0813">Transport</keyword>
<dbReference type="InterPro" id="IPR002110">
    <property type="entry name" value="Ankyrin_rpt"/>
</dbReference>
<dbReference type="GO" id="GO:0005886">
    <property type="term" value="C:plasma membrane"/>
    <property type="evidence" value="ECO:0007669"/>
    <property type="project" value="UniProtKB-SubCell"/>
</dbReference>
<feature type="region of interest" description="Disordered" evidence="16">
    <location>
        <begin position="1111"/>
        <end position="1211"/>
    </location>
</feature>
<dbReference type="EMBL" id="JH816628">
    <property type="protein sequence ID" value="EKC24504.1"/>
    <property type="molecule type" value="Genomic_DNA"/>
</dbReference>
<feature type="compositionally biased region" description="Low complexity" evidence="16">
    <location>
        <begin position="725"/>
        <end position="746"/>
    </location>
</feature>
<gene>
    <name evidence="19" type="ORF">CGI_10012744</name>
</gene>
<feature type="compositionally biased region" description="Low complexity" evidence="16">
    <location>
        <begin position="894"/>
        <end position="909"/>
    </location>
</feature>
<dbReference type="SMART" id="SM00248">
    <property type="entry name" value="ANK"/>
    <property type="match status" value="4"/>
</dbReference>
<dbReference type="Pfam" id="PF00023">
    <property type="entry name" value="Ank"/>
    <property type="match status" value="1"/>
</dbReference>
<dbReference type="GO" id="GO:0005262">
    <property type="term" value="F:calcium channel activity"/>
    <property type="evidence" value="ECO:0007669"/>
    <property type="project" value="UniProtKB-KW"/>
</dbReference>
<keyword evidence="3" id="KW-1003">Cell membrane</keyword>
<comment type="subcellular location">
    <subcellularLocation>
        <location evidence="1">Cell membrane</location>
        <topology evidence="1">Multi-pass membrane protein</topology>
    </subcellularLocation>
</comment>
<dbReference type="Pfam" id="PF00520">
    <property type="entry name" value="Ion_trans"/>
    <property type="match status" value="1"/>
</dbReference>
<evidence type="ECO:0000256" key="13">
    <source>
        <dbReference type="ARBA" id="ARBA00023303"/>
    </source>
</evidence>
<evidence type="ECO:0000256" key="10">
    <source>
        <dbReference type="ARBA" id="ARBA00023065"/>
    </source>
</evidence>
<dbReference type="Gene3D" id="2.10.70.10">
    <property type="entry name" value="Complement Module, domain 1"/>
    <property type="match status" value="2"/>
</dbReference>
<evidence type="ECO:0000256" key="12">
    <source>
        <dbReference type="ARBA" id="ARBA00023157"/>
    </source>
</evidence>
<feature type="compositionally biased region" description="Low complexity" evidence="16">
    <location>
        <begin position="1293"/>
        <end position="1308"/>
    </location>
</feature>
<dbReference type="CDD" id="cd00033">
    <property type="entry name" value="CCP"/>
    <property type="match status" value="2"/>
</dbReference>
<feature type="compositionally biased region" description="Polar residues" evidence="16">
    <location>
        <begin position="767"/>
        <end position="787"/>
    </location>
</feature>
<feature type="compositionally biased region" description="Polar residues" evidence="16">
    <location>
        <begin position="1005"/>
        <end position="1018"/>
    </location>
</feature>
<feature type="repeat" description="ANK" evidence="14">
    <location>
        <begin position="87"/>
        <end position="119"/>
    </location>
</feature>
<feature type="transmembrane region" description="Helical" evidence="17">
    <location>
        <begin position="343"/>
        <end position="365"/>
    </location>
</feature>
<feature type="compositionally biased region" description="Basic and acidic residues" evidence="16">
    <location>
        <begin position="835"/>
        <end position="846"/>
    </location>
</feature>
<evidence type="ECO:0000313" key="19">
    <source>
        <dbReference type="EMBL" id="EKC24504.1"/>
    </source>
</evidence>
<feature type="compositionally biased region" description="Basic and acidic residues" evidence="16">
    <location>
        <begin position="1025"/>
        <end position="1034"/>
    </location>
</feature>
<dbReference type="PANTHER" id="PTHR10582">
    <property type="entry name" value="TRANSIENT RECEPTOR POTENTIAL ION CHANNEL PROTEIN"/>
    <property type="match status" value="1"/>
</dbReference>
<evidence type="ECO:0000256" key="8">
    <source>
        <dbReference type="ARBA" id="ARBA00022837"/>
    </source>
</evidence>
<evidence type="ECO:0000256" key="7">
    <source>
        <dbReference type="ARBA" id="ARBA00022737"/>
    </source>
</evidence>
<feature type="transmembrane region" description="Helical" evidence="17">
    <location>
        <begin position="1684"/>
        <end position="1706"/>
    </location>
</feature>
<organism evidence="19">
    <name type="scientific">Magallana gigas</name>
    <name type="common">Pacific oyster</name>
    <name type="synonym">Crassostrea gigas</name>
    <dbReference type="NCBI Taxonomy" id="29159"/>
    <lineage>
        <taxon>Eukaryota</taxon>
        <taxon>Metazoa</taxon>
        <taxon>Spiralia</taxon>
        <taxon>Lophotrochozoa</taxon>
        <taxon>Mollusca</taxon>
        <taxon>Bivalvia</taxon>
        <taxon>Autobranchia</taxon>
        <taxon>Pteriomorphia</taxon>
        <taxon>Ostreida</taxon>
        <taxon>Ostreoidea</taxon>
        <taxon>Ostreidae</taxon>
        <taxon>Magallana</taxon>
    </lineage>
</organism>
<feature type="transmembrane region" description="Helical" evidence="17">
    <location>
        <begin position="308"/>
        <end position="328"/>
    </location>
</feature>
<evidence type="ECO:0000256" key="17">
    <source>
        <dbReference type="SAM" id="Phobius"/>
    </source>
</evidence>
<feature type="transmembrane region" description="Helical" evidence="17">
    <location>
        <begin position="517"/>
        <end position="538"/>
    </location>
</feature>
<feature type="domain" description="Sushi" evidence="18">
    <location>
        <begin position="1483"/>
        <end position="1540"/>
    </location>
</feature>
<evidence type="ECO:0000256" key="11">
    <source>
        <dbReference type="ARBA" id="ARBA00023136"/>
    </source>
</evidence>
<dbReference type="Pfam" id="PF00084">
    <property type="entry name" value="Sushi"/>
    <property type="match status" value="2"/>
</dbReference>
<keyword evidence="4" id="KW-0109">Calcium transport</keyword>
<feature type="region of interest" description="Disordered" evidence="16">
    <location>
        <begin position="716"/>
        <end position="812"/>
    </location>
</feature>
<keyword evidence="13" id="KW-0407">Ion channel</keyword>
<feature type="region of interest" description="Disordered" evidence="16">
    <location>
        <begin position="835"/>
        <end position="1073"/>
    </location>
</feature>
<feature type="compositionally biased region" description="Basic and acidic residues" evidence="16">
    <location>
        <begin position="1266"/>
        <end position="1276"/>
    </location>
</feature>
<dbReference type="SUPFAM" id="SSF57535">
    <property type="entry name" value="Complement control module/SCR domain"/>
    <property type="match status" value="2"/>
</dbReference>
<feature type="repeat" description="ANK" evidence="14">
    <location>
        <begin position="144"/>
        <end position="176"/>
    </location>
</feature>
<feature type="transmembrane region" description="Helical" evidence="17">
    <location>
        <begin position="1820"/>
        <end position="1842"/>
    </location>
</feature>
<feature type="region of interest" description="Disordered" evidence="16">
    <location>
        <begin position="639"/>
        <end position="674"/>
    </location>
</feature>
<keyword evidence="8" id="KW-0106">Calcium</keyword>
<dbReference type="SMART" id="SM00032">
    <property type="entry name" value="CCP"/>
    <property type="match status" value="2"/>
</dbReference>
<keyword evidence="5" id="KW-0107">Calcium channel</keyword>
<evidence type="ECO:0000256" key="5">
    <source>
        <dbReference type="ARBA" id="ARBA00022673"/>
    </source>
</evidence>
<feature type="transmembrane region" description="Helical" evidence="17">
    <location>
        <begin position="412"/>
        <end position="429"/>
    </location>
</feature>
<name>K1PZJ8_MAGGI</name>
<keyword evidence="9 17" id="KW-1133">Transmembrane helix</keyword>
<evidence type="ECO:0000259" key="18">
    <source>
        <dbReference type="PROSITE" id="PS50923"/>
    </source>
</evidence>
<protein>
    <submittedName>
        <fullName evidence="19">Transient receptor potential cation channel subfamily V member 6</fullName>
    </submittedName>
</protein>